<reference evidence="3" key="1">
    <citation type="submission" date="2016-06" db="UniProtKB">
        <authorList>
            <consortium name="WormBaseParasite"/>
        </authorList>
    </citation>
    <scope>IDENTIFICATION</scope>
</reference>
<organism evidence="3">
    <name type="scientific">Onchocerca ochengi</name>
    <name type="common">Filarial nematode worm</name>
    <dbReference type="NCBI Taxonomy" id="42157"/>
    <lineage>
        <taxon>Eukaryota</taxon>
        <taxon>Metazoa</taxon>
        <taxon>Ecdysozoa</taxon>
        <taxon>Nematoda</taxon>
        <taxon>Chromadorea</taxon>
        <taxon>Rhabditida</taxon>
        <taxon>Spirurina</taxon>
        <taxon>Spiruromorpha</taxon>
        <taxon>Filarioidea</taxon>
        <taxon>Onchocercidae</taxon>
        <taxon>Onchocerca</taxon>
    </lineage>
</organism>
<dbReference type="EMBL" id="UYRW01008830">
    <property type="protein sequence ID" value="VDM97124.1"/>
    <property type="molecule type" value="Genomic_DNA"/>
</dbReference>
<evidence type="ECO:0000313" key="2">
    <source>
        <dbReference type="Proteomes" id="UP000271087"/>
    </source>
</evidence>
<gene>
    <name evidence="1" type="ORF">NOO_LOCUS11799</name>
</gene>
<keyword evidence="2" id="KW-1185">Reference proteome</keyword>
<protein>
    <submittedName>
        <fullName evidence="1 3">Uncharacterized protein</fullName>
    </submittedName>
</protein>
<dbReference type="STRING" id="42157.A0A182EUG8"/>
<reference evidence="1 2" key="2">
    <citation type="submission" date="2018-08" db="EMBL/GenBank/DDBJ databases">
        <authorList>
            <person name="Laetsch R D."/>
            <person name="Stevens L."/>
            <person name="Kumar S."/>
            <person name="Blaxter L. M."/>
        </authorList>
    </citation>
    <scope>NUCLEOTIDE SEQUENCE [LARGE SCALE GENOMIC DNA]</scope>
</reference>
<evidence type="ECO:0000313" key="1">
    <source>
        <dbReference type="EMBL" id="VDM97124.1"/>
    </source>
</evidence>
<sequence length="103" mass="12695">MQHAFIQHPQLGGKVNFENERHFEPGEDVLKRMWYALKYDVKRWKRRWKEARRDPYQRNNPIAHIKRHTMDLELFPFETQVIYLDASYGCSYHYIHNVQLSLY</sequence>
<dbReference type="OrthoDB" id="10523231at2759"/>
<name>A0A182EUG8_ONCOC</name>
<accession>A0A182EUG8</accession>
<dbReference type="Proteomes" id="UP000271087">
    <property type="component" value="Unassembled WGS sequence"/>
</dbReference>
<proteinExistence type="predicted"/>
<dbReference type="AlphaFoldDB" id="A0A182EUG8"/>
<evidence type="ECO:0000313" key="3">
    <source>
        <dbReference type="WBParaSite" id="nOo.2.0.1.t11799-RA"/>
    </source>
</evidence>
<dbReference type="WBParaSite" id="nOo.2.0.1.t11799-RA">
    <property type="protein sequence ID" value="nOo.2.0.1.t11799-RA"/>
    <property type="gene ID" value="nOo.2.0.1.g11799"/>
</dbReference>